<dbReference type="InterPro" id="IPR051398">
    <property type="entry name" value="Polysacch_Deacetylase"/>
</dbReference>
<sequence length="445" mass="50952">MRIIQLFTFIILLLVPVATVYANPEVTKYEVGNKNIHVFMYHEIGHGPNNLYVPEDEFELQMRMLSENSYKTATVSQIPDILAGRLGDEDDRWVLLTFDDGYVSFYEKAFPILKKYNLKGTVFIITDMVDTPNHMTWRQLESIQSDGIEIASHTKTHPYLTSLTKENQEIEILNSKRKLEQILNNRVISFSYPYGSYNQEVKERVKHAGYSTAVTVVPGIASSEDDPLLIPRINVYGGISQNSLESILSLRKGQFDNNMAKIFEAIDINPKDSIAYLNRGMAYHYLGVNDKAIADCNEAIELDPSRPEPYNGRGWIYNELGQYEQAIKDYSKSIELAPEFSYPYNNRGAAYIRLGLYQKAIEDCNKVIEMDPSFPYLASTYSKRGYAHAKLGLYAEAIDDLNKSIEMDPNNPTVYYNIYTVLVQMDQKQKGLYYLERALELELKA</sequence>
<dbReference type="AlphaFoldDB" id="A0AAW7ZKV3"/>
<dbReference type="GO" id="GO:0016810">
    <property type="term" value="F:hydrolase activity, acting on carbon-nitrogen (but not peptide) bonds"/>
    <property type="evidence" value="ECO:0007669"/>
    <property type="project" value="InterPro"/>
</dbReference>
<dbReference type="RefSeq" id="WP_304545214.1">
    <property type="nucleotide sequence ID" value="NZ_JARPTC010000026.1"/>
</dbReference>
<keyword evidence="1" id="KW-0732">Signal</keyword>
<dbReference type="PROSITE" id="PS51677">
    <property type="entry name" value="NODB"/>
    <property type="match status" value="1"/>
</dbReference>
<dbReference type="PANTHER" id="PTHR34216">
    <property type="match status" value="1"/>
</dbReference>
<dbReference type="CDD" id="cd10918">
    <property type="entry name" value="CE4_NodB_like_5s_6s"/>
    <property type="match status" value="1"/>
</dbReference>
<feature type="repeat" description="TPR" evidence="2">
    <location>
        <begin position="273"/>
        <end position="306"/>
    </location>
</feature>
<dbReference type="SUPFAM" id="SSF88713">
    <property type="entry name" value="Glycoside hydrolase/deacetylase"/>
    <property type="match status" value="1"/>
</dbReference>
<evidence type="ECO:0000259" key="3">
    <source>
        <dbReference type="PROSITE" id="PS51677"/>
    </source>
</evidence>
<protein>
    <submittedName>
        <fullName evidence="4">Polysaccharide deacetylase family protein</fullName>
    </submittedName>
</protein>
<dbReference type="GO" id="GO:0005975">
    <property type="term" value="P:carbohydrate metabolic process"/>
    <property type="evidence" value="ECO:0007669"/>
    <property type="project" value="InterPro"/>
</dbReference>
<accession>A0AAW7ZKV3</accession>
<proteinExistence type="predicted"/>
<dbReference type="EMBL" id="JARPTC010000026">
    <property type="protein sequence ID" value="MDO7788880.1"/>
    <property type="molecule type" value="Genomic_DNA"/>
</dbReference>
<dbReference type="PANTHER" id="PTHR34216:SF7">
    <property type="entry name" value="POLY-BETA-1,6-N-ACETYL-D-GLUCOSAMINE N-DEACETYLASE"/>
    <property type="match status" value="1"/>
</dbReference>
<dbReference type="Pfam" id="PF00515">
    <property type="entry name" value="TPR_1"/>
    <property type="match status" value="4"/>
</dbReference>
<evidence type="ECO:0000256" key="2">
    <source>
        <dbReference type="PROSITE-ProRule" id="PRU00339"/>
    </source>
</evidence>
<evidence type="ECO:0000313" key="4">
    <source>
        <dbReference type="EMBL" id="MDO7788880.1"/>
    </source>
</evidence>
<comment type="caution">
    <text evidence="4">The sequence shown here is derived from an EMBL/GenBank/DDBJ whole genome shotgun (WGS) entry which is preliminary data.</text>
</comment>
<feature type="repeat" description="TPR" evidence="2">
    <location>
        <begin position="341"/>
        <end position="374"/>
    </location>
</feature>
<dbReference type="Proteomes" id="UP001172911">
    <property type="component" value="Unassembled WGS sequence"/>
</dbReference>
<dbReference type="PROSITE" id="PS50005">
    <property type="entry name" value="TPR"/>
    <property type="match status" value="4"/>
</dbReference>
<reference evidence="4" key="2">
    <citation type="submission" date="2023-03" db="EMBL/GenBank/DDBJ databases">
        <authorList>
            <person name="Zhang Z."/>
        </authorList>
    </citation>
    <scope>NUCLEOTIDE SEQUENCE</scope>
    <source>
        <strain evidence="4">DSA</strain>
    </source>
</reference>
<feature type="repeat" description="TPR" evidence="2">
    <location>
        <begin position="307"/>
        <end position="340"/>
    </location>
</feature>
<dbReference type="Gene3D" id="3.20.20.370">
    <property type="entry name" value="Glycoside hydrolase/deacetylase"/>
    <property type="match status" value="1"/>
</dbReference>
<dbReference type="Gene3D" id="1.25.40.10">
    <property type="entry name" value="Tetratricopeptide repeat domain"/>
    <property type="match status" value="3"/>
</dbReference>
<feature type="domain" description="NodB homology" evidence="3">
    <location>
        <begin position="92"/>
        <end position="294"/>
    </location>
</feature>
<dbReference type="InterPro" id="IPR002509">
    <property type="entry name" value="NODB_dom"/>
</dbReference>
<dbReference type="SMART" id="SM00028">
    <property type="entry name" value="TPR"/>
    <property type="match status" value="5"/>
</dbReference>
<keyword evidence="2" id="KW-0802">TPR repeat</keyword>
<dbReference type="PROSITE" id="PS50293">
    <property type="entry name" value="TPR_REGION"/>
    <property type="match status" value="2"/>
</dbReference>
<dbReference type="InterPro" id="IPR011330">
    <property type="entry name" value="Glyco_hydro/deAcase_b/a-brl"/>
</dbReference>
<reference evidence="4" key="1">
    <citation type="journal article" date="2023" name="J. Hazard. Mater.">
        <title>Anaerobic biodegradation of pyrene and benzo[a]pyrene by a new sulfate-reducing Desulforamulus aquiferis strain DSA.</title>
        <authorList>
            <person name="Zhang Z."/>
            <person name="Sun J."/>
            <person name="Gong X."/>
            <person name="Wang C."/>
            <person name="Wang H."/>
        </authorList>
    </citation>
    <scope>NUCLEOTIDE SEQUENCE</scope>
    <source>
        <strain evidence="4">DSA</strain>
    </source>
</reference>
<name>A0AAW7ZKV3_9FIRM</name>
<dbReference type="SUPFAM" id="SSF48439">
    <property type="entry name" value="Protein prenylyltransferase"/>
    <property type="match status" value="1"/>
</dbReference>
<dbReference type="Pfam" id="PF01522">
    <property type="entry name" value="Polysacc_deac_1"/>
    <property type="match status" value="1"/>
</dbReference>
<feature type="repeat" description="TPR" evidence="2">
    <location>
        <begin position="378"/>
        <end position="411"/>
    </location>
</feature>
<evidence type="ECO:0000256" key="1">
    <source>
        <dbReference type="ARBA" id="ARBA00022729"/>
    </source>
</evidence>
<gene>
    <name evidence="4" type="ORF">P6N53_16810</name>
</gene>
<dbReference type="InterPro" id="IPR019734">
    <property type="entry name" value="TPR_rpt"/>
</dbReference>
<organism evidence="4 5">
    <name type="scientific">Desulforamulus aquiferis</name>
    <dbReference type="NCBI Taxonomy" id="1397668"/>
    <lineage>
        <taxon>Bacteria</taxon>
        <taxon>Bacillati</taxon>
        <taxon>Bacillota</taxon>
        <taxon>Clostridia</taxon>
        <taxon>Eubacteriales</taxon>
        <taxon>Peptococcaceae</taxon>
        <taxon>Desulforamulus</taxon>
    </lineage>
</organism>
<dbReference type="InterPro" id="IPR011990">
    <property type="entry name" value="TPR-like_helical_dom_sf"/>
</dbReference>
<evidence type="ECO:0000313" key="5">
    <source>
        <dbReference type="Proteomes" id="UP001172911"/>
    </source>
</evidence>
<keyword evidence="5" id="KW-1185">Reference proteome</keyword>